<dbReference type="GO" id="GO:0050660">
    <property type="term" value="F:flavin adenine dinucleotide binding"/>
    <property type="evidence" value="ECO:0007669"/>
    <property type="project" value="InterPro"/>
</dbReference>
<feature type="domain" description="FAD/NAD(P)-binding" evidence="9">
    <location>
        <begin position="14"/>
        <end position="334"/>
    </location>
</feature>
<dbReference type="InterPro" id="IPR004099">
    <property type="entry name" value="Pyr_nucl-diS_OxRdtase_dimer"/>
</dbReference>
<dbReference type="PRINTS" id="PR00368">
    <property type="entry name" value="FADPNR"/>
</dbReference>
<evidence type="ECO:0000256" key="6">
    <source>
        <dbReference type="ARBA" id="ARBA00023157"/>
    </source>
</evidence>
<dbReference type="GO" id="GO:0034599">
    <property type="term" value="P:cellular response to oxidative stress"/>
    <property type="evidence" value="ECO:0007669"/>
    <property type="project" value="TreeGrafter"/>
</dbReference>
<dbReference type="PRINTS" id="PR00411">
    <property type="entry name" value="PNDRDTASEI"/>
</dbReference>
<protein>
    <submittedName>
        <fullName evidence="10">Thioredoxin reductase TR1</fullName>
    </submittedName>
</protein>
<dbReference type="Proteomes" id="UP000594342">
    <property type="component" value="Unassembled WGS sequence"/>
</dbReference>
<dbReference type="Pfam" id="PF07992">
    <property type="entry name" value="Pyr_redox_2"/>
    <property type="match status" value="1"/>
</dbReference>
<evidence type="ECO:0000256" key="4">
    <source>
        <dbReference type="ARBA" id="ARBA00022827"/>
    </source>
</evidence>
<proteinExistence type="inferred from homology"/>
<comment type="cofactor">
    <cofactor evidence="1">
        <name>FAD</name>
        <dbReference type="ChEBI" id="CHEBI:57692"/>
    </cofactor>
</comment>
<evidence type="ECO:0000256" key="2">
    <source>
        <dbReference type="ARBA" id="ARBA00007532"/>
    </source>
</evidence>
<dbReference type="GO" id="GO:0004362">
    <property type="term" value="F:glutathione-disulfide reductase (NADPH) activity"/>
    <property type="evidence" value="ECO:0007669"/>
    <property type="project" value="TreeGrafter"/>
</dbReference>
<dbReference type="InterPro" id="IPR012999">
    <property type="entry name" value="Pyr_OxRdtase_I_AS"/>
</dbReference>
<keyword evidence="4" id="KW-0274">FAD</keyword>
<comment type="similarity">
    <text evidence="2">Belongs to the class-I pyridine nucleotide-disulfide oxidoreductase family.</text>
</comment>
<evidence type="ECO:0000256" key="3">
    <source>
        <dbReference type="ARBA" id="ARBA00022630"/>
    </source>
</evidence>
<dbReference type="PANTHER" id="PTHR42737">
    <property type="entry name" value="GLUTATHIONE REDUCTASE"/>
    <property type="match status" value="1"/>
</dbReference>
<feature type="domain" description="Pyridine nucleotide-disulphide oxidoreductase dimerisation" evidence="8">
    <location>
        <begin position="571"/>
        <end position="636"/>
    </location>
</feature>
<dbReference type="InterPro" id="IPR016156">
    <property type="entry name" value="FAD/NAD-linked_Rdtase_dimer_sf"/>
</dbReference>
<dbReference type="InterPro" id="IPR023753">
    <property type="entry name" value="FAD/NAD-binding_dom"/>
</dbReference>
<accession>A0A5K0U867</accession>
<evidence type="ECO:0000313" key="11">
    <source>
        <dbReference type="Proteomes" id="UP000594342"/>
    </source>
</evidence>
<gene>
    <name evidence="10" type="ORF">YASMINEVIRUS_164</name>
</gene>
<keyword evidence="7" id="KW-0676">Redox-active center</keyword>
<dbReference type="Pfam" id="PF02852">
    <property type="entry name" value="Pyr_redox_dim"/>
    <property type="match status" value="1"/>
</dbReference>
<dbReference type="Gene3D" id="3.50.50.60">
    <property type="entry name" value="FAD/NAD(P)-binding domain"/>
    <property type="match status" value="2"/>
</dbReference>
<dbReference type="InterPro" id="IPR036188">
    <property type="entry name" value="FAD/NAD-bd_sf"/>
</dbReference>
<evidence type="ECO:0000259" key="8">
    <source>
        <dbReference type="Pfam" id="PF02852"/>
    </source>
</evidence>
<reference evidence="10 11" key="1">
    <citation type="submission" date="2018-10" db="EMBL/GenBank/DDBJ databases">
        <authorList>
            <consortium name="IHU Genomes"/>
        </authorList>
    </citation>
    <scope>NUCLEOTIDE SEQUENCE [LARGE SCALE GENOMIC DNA]</scope>
    <source>
        <strain evidence="10 11">A1</strain>
    </source>
</reference>
<keyword evidence="3" id="KW-0285">Flavoprotein</keyword>
<name>A0A5K0U867_9VIRU</name>
<dbReference type="SUPFAM" id="SSF51905">
    <property type="entry name" value="FAD/NAD(P)-binding domain"/>
    <property type="match status" value="1"/>
</dbReference>
<evidence type="ECO:0000256" key="5">
    <source>
        <dbReference type="ARBA" id="ARBA00023002"/>
    </source>
</evidence>
<dbReference type="SUPFAM" id="SSF55424">
    <property type="entry name" value="FAD/NAD-linked reductases, dimerisation (C-terminal) domain"/>
    <property type="match status" value="2"/>
</dbReference>
<organism evidence="10 11">
    <name type="scientific">Yasminevirus sp. GU-2018</name>
    <dbReference type="NCBI Taxonomy" id="2420051"/>
    <lineage>
        <taxon>Viruses</taxon>
        <taxon>Varidnaviria</taxon>
        <taxon>Bamfordvirae</taxon>
        <taxon>Nucleocytoviricota</taxon>
        <taxon>Megaviricetes</taxon>
        <taxon>Imitervirales</taxon>
        <taxon>Mimiviridae</taxon>
        <taxon>Klosneuvirinae</taxon>
        <taxon>Yasminevirus</taxon>
        <taxon>Yasminevirus saudimassiliense</taxon>
    </lineage>
</organism>
<dbReference type="EMBL" id="UPSH01000001">
    <property type="protein sequence ID" value="VBB17701.1"/>
    <property type="molecule type" value="Genomic_DNA"/>
</dbReference>
<evidence type="ECO:0000313" key="10">
    <source>
        <dbReference type="EMBL" id="VBB17701.1"/>
    </source>
</evidence>
<evidence type="ECO:0000256" key="7">
    <source>
        <dbReference type="ARBA" id="ARBA00023284"/>
    </source>
</evidence>
<keyword evidence="6" id="KW-1015">Disulfide bond</keyword>
<keyword evidence="5" id="KW-0560">Oxidoreductase</keyword>
<comment type="caution">
    <text evidence="10">The sequence shown here is derived from an EMBL/GenBank/DDBJ whole genome shotgun (WGS) entry which is preliminary data.</text>
</comment>
<dbReference type="Gene3D" id="3.30.390.30">
    <property type="match status" value="1"/>
</dbReference>
<dbReference type="PANTHER" id="PTHR42737:SF2">
    <property type="entry name" value="GLUTATHIONE REDUCTASE"/>
    <property type="match status" value="1"/>
</dbReference>
<sequence length="660" mass="73207">MSTSNTDMKGEYDYDVVVIGGGSGGLAHAKHAKKLDPTIKVLVFDYVSPSKMGTTWKLGGTCVNVGCIPKKLMHHVGQTMGSFHSINEYGVDVNASFKWNTMISSINSYIKSLNWSYRKQLTGAGVDYINARASFVDSHTVKYSVNDVEKTLTSKNFVIATGGRPNYGEYPGSELCLTSDDLFWLKNHPGVKILVVGGGYISLECANFLSEMGCEVTVLYRSKLLKEFDEQCVEQVAELMERRGVKFVKGEPRSFSKADNGIRIEVKTDDTKIDDPVFDNVILAIGRVPCTDGLGLDDLKIKKIKKKIVVDLHNRTTVANIYAIGDVTTYVPEHSLVPGRTAYSVKHKKLCTIVEAFNDNSTHNNADDKYLVKLFDETTTDLVFYSDLLFATSSHPELTPVAIKSGILLAEELFGKNREDANNTKKGTLPEWIPTTVFTTPEYACVGLSENCANELYGDENVEVWCSRFGPIENLMTHPSYSSTRSEQFTGRNLWARRTAFGNGVYWDETCYNTDDYSSVYFGDDKDTIWKIESIDEKNLTCVLKSDEGTKHAYLSQLSPAGETAEYEHQRYVKSDHLCKIITMKDTGRVLGVHFVGKNAGDVIQGFALACASNPNLNKKDFDDLVAIHPIVAEEFLVLDVSRSSNRNFLKKEGCGGGSC</sequence>
<dbReference type="GO" id="GO:0006749">
    <property type="term" value="P:glutathione metabolic process"/>
    <property type="evidence" value="ECO:0007669"/>
    <property type="project" value="TreeGrafter"/>
</dbReference>
<dbReference type="PROSITE" id="PS00076">
    <property type="entry name" value="PYRIDINE_REDOX_1"/>
    <property type="match status" value="1"/>
</dbReference>
<evidence type="ECO:0000256" key="1">
    <source>
        <dbReference type="ARBA" id="ARBA00001974"/>
    </source>
</evidence>
<evidence type="ECO:0000259" key="9">
    <source>
        <dbReference type="Pfam" id="PF07992"/>
    </source>
</evidence>
<dbReference type="InterPro" id="IPR046952">
    <property type="entry name" value="GSHR/TRXR-like"/>
</dbReference>
<keyword evidence="11" id="KW-1185">Reference proteome</keyword>